<proteinExistence type="predicted"/>
<dbReference type="Proteomes" id="UP000011593">
    <property type="component" value="Unassembled WGS sequence"/>
</dbReference>
<name>L9YDZ9_NATP1</name>
<comment type="caution">
    <text evidence="1">The sequence shown here is derived from an EMBL/GenBank/DDBJ whole genome shotgun (WGS) entry which is preliminary data.</text>
</comment>
<feature type="non-terminal residue" evidence="1">
    <location>
        <position position="65"/>
    </location>
</feature>
<protein>
    <submittedName>
        <fullName evidence="1">Uncharacterized protein</fullName>
    </submittedName>
</protein>
<gene>
    <name evidence="1" type="ORF">C488_17803</name>
</gene>
<organism evidence="1 2">
    <name type="scientific">Natrinema pellirubrum (strain DSM 15624 / CIP 106293 / JCM 10476 / NCIMB 786 / 157)</name>
    <dbReference type="NCBI Taxonomy" id="797303"/>
    <lineage>
        <taxon>Archaea</taxon>
        <taxon>Methanobacteriati</taxon>
        <taxon>Methanobacteriota</taxon>
        <taxon>Stenosarchaea group</taxon>
        <taxon>Halobacteria</taxon>
        <taxon>Halobacteriales</taxon>
        <taxon>Natrialbaceae</taxon>
        <taxon>Natrinema</taxon>
    </lineage>
</organism>
<dbReference type="EMBL" id="AOIE01000105">
    <property type="protein sequence ID" value="ELY71123.1"/>
    <property type="molecule type" value="Genomic_DNA"/>
</dbReference>
<sequence length="65" mass="7291">MSVVLGDFWWLWIRDFLDESGADAHRLVEVVATLGTTVRGDLDFFIRIGRRAPLRVVTVLSTGST</sequence>
<accession>L9YDZ9</accession>
<evidence type="ECO:0000313" key="2">
    <source>
        <dbReference type="Proteomes" id="UP000011593"/>
    </source>
</evidence>
<dbReference type="AlphaFoldDB" id="L9YDZ9"/>
<keyword evidence="2" id="KW-1185">Reference proteome</keyword>
<evidence type="ECO:0000313" key="1">
    <source>
        <dbReference type="EMBL" id="ELY71123.1"/>
    </source>
</evidence>
<reference evidence="1 2" key="1">
    <citation type="journal article" date="2014" name="PLoS Genet.">
        <title>Phylogenetically driven sequencing of extremely halophilic archaea reveals strategies for static and dynamic osmo-response.</title>
        <authorList>
            <person name="Becker E.A."/>
            <person name="Seitzer P.M."/>
            <person name="Tritt A."/>
            <person name="Larsen D."/>
            <person name="Krusor M."/>
            <person name="Yao A.I."/>
            <person name="Wu D."/>
            <person name="Madern D."/>
            <person name="Eisen J.A."/>
            <person name="Darling A.E."/>
            <person name="Facciotti M.T."/>
        </authorList>
    </citation>
    <scope>NUCLEOTIDE SEQUENCE [LARGE SCALE GENOMIC DNA]</scope>
    <source>
        <strain evidence="1 2">DSM 15624</strain>
    </source>
</reference>